<evidence type="ECO:0000256" key="4">
    <source>
        <dbReference type="ARBA" id="ARBA00022679"/>
    </source>
</evidence>
<dbReference type="SMART" id="SM00388">
    <property type="entry name" value="HisKA"/>
    <property type="match status" value="1"/>
</dbReference>
<comment type="catalytic activity">
    <reaction evidence="1">
        <text>ATP + protein L-histidine = ADP + protein N-phospho-L-histidine.</text>
        <dbReference type="EC" id="2.7.13.3"/>
    </reaction>
</comment>
<dbReference type="PROSITE" id="PS50109">
    <property type="entry name" value="HIS_KIN"/>
    <property type="match status" value="1"/>
</dbReference>
<dbReference type="InterPro" id="IPR003661">
    <property type="entry name" value="HisK_dim/P_dom"/>
</dbReference>
<dbReference type="Proteomes" id="UP000194798">
    <property type="component" value="Unassembled WGS sequence"/>
</dbReference>
<evidence type="ECO:0000256" key="7">
    <source>
        <dbReference type="SAM" id="Coils"/>
    </source>
</evidence>
<evidence type="ECO:0000313" key="9">
    <source>
        <dbReference type="EMBL" id="OUD14343.1"/>
    </source>
</evidence>
<dbReference type="AlphaFoldDB" id="A0A251X9J2"/>
<dbReference type="GO" id="GO:0000155">
    <property type="term" value="F:phosphorelay sensor kinase activity"/>
    <property type="evidence" value="ECO:0007669"/>
    <property type="project" value="InterPro"/>
</dbReference>
<dbReference type="EC" id="2.7.13.3" evidence="2"/>
<feature type="coiled-coil region" evidence="7">
    <location>
        <begin position="6"/>
        <end position="47"/>
    </location>
</feature>
<keyword evidence="10" id="KW-1185">Reference proteome</keyword>
<keyword evidence="4" id="KW-0808">Transferase</keyword>
<evidence type="ECO:0000313" key="10">
    <source>
        <dbReference type="Proteomes" id="UP000194798"/>
    </source>
</evidence>
<dbReference type="InterPro" id="IPR036097">
    <property type="entry name" value="HisK_dim/P_sf"/>
</dbReference>
<dbReference type="SUPFAM" id="SSF55874">
    <property type="entry name" value="ATPase domain of HSP90 chaperone/DNA topoisomerase II/histidine kinase"/>
    <property type="match status" value="1"/>
</dbReference>
<evidence type="ECO:0000256" key="6">
    <source>
        <dbReference type="ARBA" id="ARBA00023012"/>
    </source>
</evidence>
<organism evidence="9 10">
    <name type="scientific">Thioflexithrix psekupsensis</name>
    <dbReference type="NCBI Taxonomy" id="1570016"/>
    <lineage>
        <taxon>Bacteria</taxon>
        <taxon>Pseudomonadati</taxon>
        <taxon>Pseudomonadota</taxon>
        <taxon>Gammaproteobacteria</taxon>
        <taxon>Thiotrichales</taxon>
        <taxon>Thioflexithrix</taxon>
    </lineage>
</organism>
<dbReference type="SUPFAM" id="SSF55785">
    <property type="entry name" value="PYP-like sensor domain (PAS domain)"/>
    <property type="match status" value="1"/>
</dbReference>
<dbReference type="InterPro" id="IPR004358">
    <property type="entry name" value="Sig_transdc_His_kin-like_C"/>
</dbReference>
<dbReference type="SMART" id="SM00387">
    <property type="entry name" value="HATPase_c"/>
    <property type="match status" value="1"/>
</dbReference>
<dbReference type="PRINTS" id="PR00344">
    <property type="entry name" value="BCTRLSENSOR"/>
</dbReference>
<reference evidence="9 10" key="1">
    <citation type="submission" date="2016-12" db="EMBL/GenBank/DDBJ databases">
        <title>Thioflexothrix psekupsii D3 genome sequencing and assembly.</title>
        <authorList>
            <person name="Fomenkov A."/>
            <person name="Vincze T."/>
            <person name="Grabovich M."/>
            <person name="Anton B.P."/>
            <person name="Dubinina G."/>
            <person name="Orlova M."/>
            <person name="Belousova E."/>
            <person name="Roberts R.J."/>
        </authorList>
    </citation>
    <scope>NUCLEOTIDE SEQUENCE [LARGE SCALE GENOMIC DNA]</scope>
    <source>
        <strain evidence="9">D3</strain>
    </source>
</reference>
<dbReference type="Pfam" id="PF02518">
    <property type="entry name" value="HATPase_c"/>
    <property type="match status" value="1"/>
</dbReference>
<dbReference type="CDD" id="cd16922">
    <property type="entry name" value="HATPase_EvgS-ArcB-TorS-like"/>
    <property type="match status" value="1"/>
</dbReference>
<keyword evidence="5" id="KW-0418">Kinase</keyword>
<comment type="caution">
    <text evidence="9">The sequence shown here is derived from an EMBL/GenBank/DDBJ whole genome shotgun (WGS) entry which is preliminary data.</text>
</comment>
<dbReference type="Gene3D" id="1.10.287.130">
    <property type="match status" value="1"/>
</dbReference>
<dbReference type="GO" id="GO:0005886">
    <property type="term" value="C:plasma membrane"/>
    <property type="evidence" value="ECO:0007669"/>
    <property type="project" value="TreeGrafter"/>
</dbReference>
<proteinExistence type="predicted"/>
<keyword evidence="7" id="KW-0175">Coiled coil</keyword>
<name>A0A251X9J2_9GAMM</name>
<evidence type="ECO:0000259" key="8">
    <source>
        <dbReference type="PROSITE" id="PS50109"/>
    </source>
</evidence>
<keyword evidence="3" id="KW-0597">Phosphoprotein</keyword>
<dbReference type="InterPro" id="IPR035965">
    <property type="entry name" value="PAS-like_dom_sf"/>
</dbReference>
<dbReference type="SUPFAM" id="SSF47384">
    <property type="entry name" value="Homodimeric domain of signal transducing histidine kinase"/>
    <property type="match status" value="1"/>
</dbReference>
<keyword evidence="6" id="KW-0902">Two-component regulatory system</keyword>
<dbReference type="Pfam" id="PF00512">
    <property type="entry name" value="HisKA"/>
    <property type="match status" value="1"/>
</dbReference>
<protein>
    <recommendedName>
        <fullName evidence="2">histidine kinase</fullName>
        <ecNumber evidence="2">2.7.13.3</ecNumber>
    </recommendedName>
</protein>
<dbReference type="GO" id="GO:0009927">
    <property type="term" value="F:histidine phosphotransfer kinase activity"/>
    <property type="evidence" value="ECO:0007669"/>
    <property type="project" value="TreeGrafter"/>
</dbReference>
<evidence type="ECO:0000256" key="3">
    <source>
        <dbReference type="ARBA" id="ARBA00022553"/>
    </source>
</evidence>
<feature type="domain" description="Histidine kinase" evidence="8">
    <location>
        <begin position="201"/>
        <end position="422"/>
    </location>
</feature>
<gene>
    <name evidence="9" type="ORF">TPSD3_08475</name>
</gene>
<dbReference type="Gene3D" id="3.30.450.20">
    <property type="entry name" value="PAS domain"/>
    <property type="match status" value="1"/>
</dbReference>
<sequence>MSIEHVENLQSLVQKLQNYHLELELQNEELRRAHNELEFSRDRLAELYHFSPVAYLTLSIHGQIIELNMTAALLLENDIIFLRYKPFISFIAPESQNAFLLHLKLVAKQSVEHHRCELELSHKTRKLIVRLESVGIPDENKNIYKIHTALIDITEQRQIQVRLQDHHQYLEQLVSERTLCLQKTNQKLLESNKAKDQFLALMSHELRTPLHAIITLAGTLQDQLQETLNQKQLKSLRTIEESGQHLTALINNILELSKIQANKLKLDIGIVYVDELCETCLRLVREEASKKEQTLVLKIMSNTKVCYGDERYLRQILVNLLSNAVKFTPKGGTISLQVNGFFCAEAIEFSVIDTGVGIAQSDLKKLFQPFTQLDSRLSRQFGGSGLGLSLVQSLVDIHWGKVLVESEVNRGSCFSVLLPWLRQQDSPHGTLSLPKAQASR</sequence>
<dbReference type="FunFam" id="3.30.565.10:FF:000010">
    <property type="entry name" value="Sensor histidine kinase RcsC"/>
    <property type="match status" value="1"/>
</dbReference>
<dbReference type="InterPro" id="IPR003594">
    <property type="entry name" value="HATPase_dom"/>
</dbReference>
<accession>A0A251X9J2</accession>
<dbReference type="InterPro" id="IPR005467">
    <property type="entry name" value="His_kinase_dom"/>
</dbReference>
<dbReference type="PANTHER" id="PTHR43047">
    <property type="entry name" value="TWO-COMPONENT HISTIDINE PROTEIN KINASE"/>
    <property type="match status" value="1"/>
</dbReference>
<dbReference type="Gene3D" id="3.30.565.10">
    <property type="entry name" value="Histidine kinase-like ATPase, C-terminal domain"/>
    <property type="match status" value="1"/>
</dbReference>
<evidence type="ECO:0000256" key="5">
    <source>
        <dbReference type="ARBA" id="ARBA00022777"/>
    </source>
</evidence>
<dbReference type="EMBL" id="MSLT01000012">
    <property type="protein sequence ID" value="OUD14343.1"/>
    <property type="molecule type" value="Genomic_DNA"/>
</dbReference>
<evidence type="ECO:0000256" key="1">
    <source>
        <dbReference type="ARBA" id="ARBA00000085"/>
    </source>
</evidence>
<evidence type="ECO:0000256" key="2">
    <source>
        <dbReference type="ARBA" id="ARBA00012438"/>
    </source>
</evidence>
<dbReference type="InterPro" id="IPR036890">
    <property type="entry name" value="HATPase_C_sf"/>
</dbReference>
<dbReference type="PANTHER" id="PTHR43047:SF63">
    <property type="entry name" value="HISTIDINE KINASE"/>
    <property type="match status" value="1"/>
</dbReference>
<dbReference type="CDD" id="cd00082">
    <property type="entry name" value="HisKA"/>
    <property type="match status" value="1"/>
</dbReference>